<keyword evidence="1" id="KW-1133">Transmembrane helix</keyword>
<evidence type="ECO:0000256" key="1">
    <source>
        <dbReference type="SAM" id="Phobius"/>
    </source>
</evidence>
<keyword evidence="1" id="KW-0812">Transmembrane</keyword>
<evidence type="ECO:0000313" key="2">
    <source>
        <dbReference type="Ensembl" id="ENSSDAP00000010878.1"/>
    </source>
</evidence>
<dbReference type="AlphaFoldDB" id="A0A8C9PQR1"/>
<keyword evidence="1" id="KW-0472">Membrane</keyword>
<dbReference type="Pfam" id="PF15834">
    <property type="entry name" value="THEG4"/>
    <property type="match status" value="1"/>
</dbReference>
<dbReference type="InterPro" id="IPR031677">
    <property type="entry name" value="TEX38"/>
</dbReference>
<organism evidence="2 3">
    <name type="scientific">Spermophilus dauricus</name>
    <name type="common">Daurian ground squirrel</name>
    <dbReference type="NCBI Taxonomy" id="99837"/>
    <lineage>
        <taxon>Eukaryota</taxon>
        <taxon>Metazoa</taxon>
        <taxon>Chordata</taxon>
        <taxon>Craniata</taxon>
        <taxon>Vertebrata</taxon>
        <taxon>Euteleostomi</taxon>
        <taxon>Mammalia</taxon>
        <taxon>Eutheria</taxon>
        <taxon>Euarchontoglires</taxon>
        <taxon>Glires</taxon>
        <taxon>Rodentia</taxon>
        <taxon>Sciuromorpha</taxon>
        <taxon>Sciuridae</taxon>
        <taxon>Xerinae</taxon>
        <taxon>Marmotini</taxon>
        <taxon>Spermophilus</taxon>
    </lineage>
</organism>
<proteinExistence type="predicted"/>
<reference evidence="2" key="1">
    <citation type="submission" date="2025-08" db="UniProtKB">
        <authorList>
            <consortium name="Ensembl"/>
        </authorList>
    </citation>
    <scope>IDENTIFICATION</scope>
</reference>
<dbReference type="Proteomes" id="UP000694422">
    <property type="component" value="Unplaced"/>
</dbReference>
<name>A0A8C9PQR1_SPEDA</name>
<dbReference type="PANTHER" id="PTHR37362:SF1">
    <property type="entry name" value="TESTIS-EXPRESSED PROTEIN 38"/>
    <property type="match status" value="1"/>
</dbReference>
<evidence type="ECO:0000313" key="3">
    <source>
        <dbReference type="Proteomes" id="UP000694422"/>
    </source>
</evidence>
<dbReference type="Ensembl" id="ENSSDAT00000012339.1">
    <property type="protein sequence ID" value="ENSSDAP00000010878.1"/>
    <property type="gene ID" value="ENSSDAG00000009841.1"/>
</dbReference>
<accession>A0A8C9PQR1</accession>
<sequence>MSEPSQAEEEERIEVPCYSCQFASSFSASVWVSLYFGLLGLHYVITVGCIDFLCWKKKLEEHAQQWVEVLRATAFTYSPLLFWRNKGQQCGMNAAINTGPSPASPQTDIQVEIPASLWQSDTCEGRHYAIRGSSTKAQAPVPLQPALLATQQLLSNLMPQRHSKSPLLIIFQEIPFAPPLRMLNLPPMLNHSASYPYLHWNGRNVHSHFLPTLALGVNVSIYTFYHKPSPSVQVVQNADIQYSCGL</sequence>
<dbReference type="PANTHER" id="PTHR37362">
    <property type="entry name" value="TESTIS-EXPRESSED PROTEIN 38"/>
    <property type="match status" value="1"/>
</dbReference>
<feature type="transmembrane region" description="Helical" evidence="1">
    <location>
        <begin position="34"/>
        <end position="55"/>
    </location>
</feature>
<reference evidence="2" key="2">
    <citation type="submission" date="2025-09" db="UniProtKB">
        <authorList>
            <consortium name="Ensembl"/>
        </authorList>
    </citation>
    <scope>IDENTIFICATION</scope>
</reference>
<protein>
    <submittedName>
        <fullName evidence="2">Uncharacterized protein</fullName>
    </submittedName>
</protein>
<keyword evidence="3" id="KW-1185">Reference proteome</keyword>